<evidence type="ECO:0000256" key="2">
    <source>
        <dbReference type="ARBA" id="ARBA00022723"/>
    </source>
</evidence>
<dbReference type="Pfam" id="PF01924">
    <property type="entry name" value="HypD"/>
    <property type="match status" value="1"/>
</dbReference>
<accession>A0A0L6W6N4</accession>
<evidence type="ECO:0000313" key="4">
    <source>
        <dbReference type="EMBL" id="KNZ71180.1"/>
    </source>
</evidence>
<dbReference type="PANTHER" id="PTHR30149:SF0">
    <property type="entry name" value="HYDROGENASE MATURATION FACTOR HYPD"/>
    <property type="match status" value="1"/>
</dbReference>
<dbReference type="EMBL" id="LGTE01000001">
    <property type="protein sequence ID" value="KNZ71180.1"/>
    <property type="molecule type" value="Genomic_DNA"/>
</dbReference>
<protein>
    <submittedName>
        <fullName evidence="4">Hydrogenase expression/formation protein HypD</fullName>
    </submittedName>
</protein>
<proteinExistence type="inferred from homology"/>
<dbReference type="GO" id="GO:0051539">
    <property type="term" value="F:4 iron, 4 sulfur cluster binding"/>
    <property type="evidence" value="ECO:0007669"/>
    <property type="project" value="TreeGrafter"/>
</dbReference>
<keyword evidence="5" id="KW-1185">Reference proteome</keyword>
<name>A0A0L6W6N4_9FIRM</name>
<dbReference type="PANTHER" id="PTHR30149">
    <property type="entry name" value="HYDROGENASE PROTEIN ASSEMBLY PROTEIN HYPD"/>
    <property type="match status" value="1"/>
</dbReference>
<dbReference type="AlphaFoldDB" id="A0A0L6W6N4"/>
<keyword evidence="3" id="KW-0408">Iron</keyword>
<dbReference type="NCBIfam" id="TIGR00075">
    <property type="entry name" value="hypD"/>
    <property type="match status" value="1"/>
</dbReference>
<dbReference type="GO" id="GO:0005506">
    <property type="term" value="F:iron ion binding"/>
    <property type="evidence" value="ECO:0007669"/>
    <property type="project" value="TreeGrafter"/>
</dbReference>
<gene>
    <name evidence="4" type="ORF">Tfer_0258</name>
</gene>
<evidence type="ECO:0000256" key="1">
    <source>
        <dbReference type="ARBA" id="ARBA00007888"/>
    </source>
</evidence>
<dbReference type="InterPro" id="IPR042244">
    <property type="entry name" value="HypD_2_sf"/>
</dbReference>
<keyword evidence="2" id="KW-0479">Metal-binding</keyword>
<dbReference type="Gene3D" id="6.10.20.100">
    <property type="match status" value="1"/>
</dbReference>
<dbReference type="PIRSF" id="PIRSF005622">
    <property type="entry name" value="Hydrgn_mat_hypD"/>
    <property type="match status" value="1"/>
</dbReference>
<dbReference type="PATRIC" id="fig|281456.6.peg.273"/>
<reference evidence="5" key="1">
    <citation type="submission" date="2015-07" db="EMBL/GenBank/DDBJ databases">
        <title>Complete Genome of Thermincola ferriacetica strain Z-0001T.</title>
        <authorList>
            <person name="Lusk B."/>
            <person name="Badalamenti J.P."/>
            <person name="Parameswaran P."/>
            <person name="Bond D.R."/>
            <person name="Torres C.I."/>
        </authorList>
    </citation>
    <scope>NUCLEOTIDE SEQUENCE [LARGE SCALE GENOMIC DNA]</scope>
    <source>
        <strain evidence="5">Z-0001</strain>
    </source>
</reference>
<dbReference type="RefSeq" id="WP_052216531.1">
    <property type="nucleotide sequence ID" value="NZ_LGTE01000001.1"/>
</dbReference>
<sequence>MKYLKEFRDSDVAQAFIRKIRDISKKDVKLMEVCGTHTVSIFRHGIRDVLPPNIKLISGPGCPVCVTPNRQIDEALELCKIPGLIMTTFGDMMKVPGSYSSLAKEKARGTDIRIVYSTMDAVKLAQENPTREVVFFGIGFETTSPTIAAAVLAAERLGLRNFSVVGAQKLIPEAIRALLDSNEIGINGFICPGHVSSILGVEPYRFICEEYHVPAVIVGFEPLDMLQGIYMLVKQIEAGEAKVEIQYTRGVPEHGNPRARELLFKVFEISDAEWRGIGHIPGTGLKFRREYAKYDAIAKFNIKVENAREHPGCICGEVLRGVKVPYECKLFGKACVPENPVGACMVSTEGTCATYYKYGTREG</sequence>
<dbReference type="Gene3D" id="3.40.50.11750">
    <property type="entry name" value="HypD, alpha/beta domain 1"/>
    <property type="match status" value="2"/>
</dbReference>
<organism evidence="4 5">
    <name type="scientific">Thermincola ferriacetica</name>
    <dbReference type="NCBI Taxonomy" id="281456"/>
    <lineage>
        <taxon>Bacteria</taxon>
        <taxon>Bacillati</taxon>
        <taxon>Bacillota</taxon>
        <taxon>Clostridia</taxon>
        <taxon>Eubacteriales</taxon>
        <taxon>Thermincolaceae</taxon>
        <taxon>Thermincola</taxon>
    </lineage>
</organism>
<dbReference type="InterPro" id="IPR042243">
    <property type="entry name" value="HypD_1"/>
</dbReference>
<dbReference type="GO" id="GO:0051604">
    <property type="term" value="P:protein maturation"/>
    <property type="evidence" value="ECO:0007669"/>
    <property type="project" value="TreeGrafter"/>
</dbReference>
<comment type="caution">
    <text evidence="4">The sequence shown here is derived from an EMBL/GenBank/DDBJ whole genome shotgun (WGS) entry which is preliminary data.</text>
</comment>
<evidence type="ECO:0000256" key="3">
    <source>
        <dbReference type="ARBA" id="ARBA00023004"/>
    </source>
</evidence>
<dbReference type="InterPro" id="IPR002780">
    <property type="entry name" value="Hyd_form_HypD"/>
</dbReference>
<dbReference type="GO" id="GO:0070025">
    <property type="term" value="F:carbon monoxide binding"/>
    <property type="evidence" value="ECO:0007669"/>
    <property type="project" value="TreeGrafter"/>
</dbReference>
<comment type="similarity">
    <text evidence="1">Belongs to the HypD family.</text>
</comment>
<dbReference type="Proteomes" id="UP000037175">
    <property type="component" value="Unassembled WGS sequence"/>
</dbReference>
<evidence type="ECO:0000313" key="5">
    <source>
        <dbReference type="Proteomes" id="UP000037175"/>
    </source>
</evidence>